<keyword evidence="3 6" id="KW-0812">Transmembrane</keyword>
<evidence type="ECO:0000256" key="2">
    <source>
        <dbReference type="ARBA" id="ARBA00022475"/>
    </source>
</evidence>
<evidence type="ECO:0000313" key="7">
    <source>
        <dbReference type="EMBL" id="SDA42608.1"/>
    </source>
</evidence>
<organism evidence="7 8">
    <name type="scientific">Allisonella histaminiformans</name>
    <dbReference type="NCBI Taxonomy" id="209880"/>
    <lineage>
        <taxon>Bacteria</taxon>
        <taxon>Bacillati</taxon>
        <taxon>Bacillota</taxon>
        <taxon>Negativicutes</taxon>
        <taxon>Veillonellales</taxon>
        <taxon>Veillonellaceae</taxon>
        <taxon>Allisonella</taxon>
    </lineage>
</organism>
<feature type="transmembrane region" description="Helical" evidence="6">
    <location>
        <begin position="12"/>
        <end position="34"/>
    </location>
</feature>
<feature type="transmembrane region" description="Helical" evidence="6">
    <location>
        <begin position="146"/>
        <end position="167"/>
    </location>
</feature>
<proteinExistence type="predicted"/>
<keyword evidence="8" id="KW-1185">Reference proteome</keyword>
<dbReference type="Pfam" id="PF01943">
    <property type="entry name" value="Polysacc_synt"/>
    <property type="match status" value="1"/>
</dbReference>
<feature type="transmembrane region" description="Helical" evidence="6">
    <location>
        <begin position="173"/>
        <end position="196"/>
    </location>
</feature>
<evidence type="ECO:0000313" key="8">
    <source>
        <dbReference type="Proteomes" id="UP000199689"/>
    </source>
</evidence>
<name>A0A1G5VAE4_9FIRM</name>
<evidence type="ECO:0000256" key="1">
    <source>
        <dbReference type="ARBA" id="ARBA00004651"/>
    </source>
</evidence>
<sequence length="415" mass="46984">MKKGNHVLMENIFSMLTLRGLEYILSFLLVPYMLRILGPANYGAIAFMQSIVSYFNLFIDFGFNLTAPRELAQAEMRDIPLIFSAYIWAKIALWLGVSILFVLGIIIVQNFTVYNFDYILFIAVYTSVLGNVLFPIWFFQGIQQMRYITIINLIGRFFTIGCIFLLVKKPTDYVEAAFFLSCTPLLAGIMSIIFIASHFPGILQRPQFDKIKEVVNKSYRIFVSNLAVNLYTNSDIVILGALTNNTIVGYYSGADKLIGCVKRGIWAVNEAVYPYISRKFRDSYDSAIYFLKKQLIIYSSCGILGGFCILSLSPYVIPWLLGDKYIPSIMPLRILAFVPLIVSISNIFGYETMLPLGMESTYSRILLIASALNLIIIGPLIYFYGANGVSIAVMITEFFVMALMALILYRKRILL</sequence>
<dbReference type="GeneID" id="87755547"/>
<feature type="transmembrane region" description="Helical" evidence="6">
    <location>
        <begin position="389"/>
        <end position="409"/>
    </location>
</feature>
<evidence type="ECO:0000256" key="3">
    <source>
        <dbReference type="ARBA" id="ARBA00022692"/>
    </source>
</evidence>
<reference evidence="7 8" key="1">
    <citation type="submission" date="2016-10" db="EMBL/GenBank/DDBJ databases">
        <authorList>
            <person name="de Groot N.N."/>
        </authorList>
    </citation>
    <scope>NUCLEOTIDE SEQUENCE [LARGE SCALE GENOMIC DNA]</scope>
    <source>
        <strain evidence="7 8">DSM 15230</strain>
    </source>
</reference>
<dbReference type="PANTHER" id="PTHR30250:SF11">
    <property type="entry name" value="O-ANTIGEN TRANSPORTER-RELATED"/>
    <property type="match status" value="1"/>
</dbReference>
<dbReference type="Proteomes" id="UP000199689">
    <property type="component" value="Unassembled WGS sequence"/>
</dbReference>
<dbReference type="CDD" id="cd13128">
    <property type="entry name" value="MATE_Wzx_like"/>
    <property type="match status" value="1"/>
</dbReference>
<dbReference type="RefSeq" id="WP_234944895.1">
    <property type="nucleotide sequence ID" value="NZ_FMXA01000005.1"/>
</dbReference>
<evidence type="ECO:0000256" key="5">
    <source>
        <dbReference type="ARBA" id="ARBA00023136"/>
    </source>
</evidence>
<feature type="transmembrane region" description="Helical" evidence="6">
    <location>
        <begin position="118"/>
        <end position="139"/>
    </location>
</feature>
<feature type="transmembrane region" description="Helical" evidence="6">
    <location>
        <begin position="40"/>
        <end position="59"/>
    </location>
</feature>
<dbReference type="InterPro" id="IPR002797">
    <property type="entry name" value="Polysacc_synth"/>
</dbReference>
<dbReference type="EMBL" id="FMXA01000005">
    <property type="protein sequence ID" value="SDA42608.1"/>
    <property type="molecule type" value="Genomic_DNA"/>
</dbReference>
<keyword evidence="4 6" id="KW-1133">Transmembrane helix</keyword>
<dbReference type="AlphaFoldDB" id="A0A1G5VAE4"/>
<feature type="transmembrane region" description="Helical" evidence="6">
    <location>
        <begin position="362"/>
        <end position="383"/>
    </location>
</feature>
<feature type="transmembrane region" description="Helical" evidence="6">
    <location>
        <begin position="80"/>
        <end position="106"/>
    </location>
</feature>
<dbReference type="InterPro" id="IPR050833">
    <property type="entry name" value="Poly_Biosynth_Transport"/>
</dbReference>
<evidence type="ECO:0000256" key="4">
    <source>
        <dbReference type="ARBA" id="ARBA00022989"/>
    </source>
</evidence>
<dbReference type="STRING" id="209880.SAMN02910343_00504"/>
<protein>
    <submittedName>
        <fullName evidence="7">Polysaccharide transporter, PST family</fullName>
    </submittedName>
</protein>
<evidence type="ECO:0000256" key="6">
    <source>
        <dbReference type="SAM" id="Phobius"/>
    </source>
</evidence>
<dbReference type="GO" id="GO:0005886">
    <property type="term" value="C:plasma membrane"/>
    <property type="evidence" value="ECO:0007669"/>
    <property type="project" value="UniProtKB-SubCell"/>
</dbReference>
<feature type="transmembrane region" description="Helical" evidence="6">
    <location>
        <begin position="295"/>
        <end position="317"/>
    </location>
</feature>
<dbReference type="PANTHER" id="PTHR30250">
    <property type="entry name" value="PST FAMILY PREDICTED COLANIC ACID TRANSPORTER"/>
    <property type="match status" value="1"/>
</dbReference>
<keyword evidence="5 6" id="KW-0472">Membrane</keyword>
<comment type="subcellular location">
    <subcellularLocation>
        <location evidence="1">Cell membrane</location>
        <topology evidence="1">Multi-pass membrane protein</topology>
    </subcellularLocation>
</comment>
<feature type="transmembrane region" description="Helical" evidence="6">
    <location>
        <begin position="329"/>
        <end position="350"/>
    </location>
</feature>
<keyword evidence="2" id="KW-1003">Cell membrane</keyword>
<accession>A0A1G5VAE4</accession>
<gene>
    <name evidence="7" type="ORF">SAMN02910343_00504</name>
</gene>